<evidence type="ECO:0000313" key="2">
    <source>
        <dbReference type="Proteomes" id="UP000314294"/>
    </source>
</evidence>
<protein>
    <submittedName>
        <fullName evidence="1">Uncharacterized protein</fullName>
    </submittedName>
</protein>
<dbReference type="Proteomes" id="UP000314294">
    <property type="component" value="Unassembled WGS sequence"/>
</dbReference>
<proteinExistence type="predicted"/>
<dbReference type="EMBL" id="SRLO01000395">
    <property type="protein sequence ID" value="TNN57867.1"/>
    <property type="molecule type" value="Genomic_DNA"/>
</dbReference>
<comment type="caution">
    <text evidence="1">The sequence shown here is derived from an EMBL/GenBank/DDBJ whole genome shotgun (WGS) entry which is preliminary data.</text>
</comment>
<name>A0A4Z2GW41_9TELE</name>
<organism evidence="1 2">
    <name type="scientific">Liparis tanakae</name>
    <name type="common">Tanaka's snailfish</name>
    <dbReference type="NCBI Taxonomy" id="230148"/>
    <lineage>
        <taxon>Eukaryota</taxon>
        <taxon>Metazoa</taxon>
        <taxon>Chordata</taxon>
        <taxon>Craniata</taxon>
        <taxon>Vertebrata</taxon>
        <taxon>Euteleostomi</taxon>
        <taxon>Actinopterygii</taxon>
        <taxon>Neopterygii</taxon>
        <taxon>Teleostei</taxon>
        <taxon>Neoteleostei</taxon>
        <taxon>Acanthomorphata</taxon>
        <taxon>Eupercaria</taxon>
        <taxon>Perciformes</taxon>
        <taxon>Cottioidei</taxon>
        <taxon>Cottales</taxon>
        <taxon>Liparidae</taxon>
        <taxon>Liparis</taxon>
    </lineage>
</organism>
<dbReference type="OrthoDB" id="10254995at2759"/>
<keyword evidence="2" id="KW-1185">Reference proteome</keyword>
<reference evidence="1 2" key="1">
    <citation type="submission" date="2019-03" db="EMBL/GenBank/DDBJ databases">
        <title>First draft genome of Liparis tanakae, snailfish: a comprehensive survey of snailfish specific genes.</title>
        <authorList>
            <person name="Kim W."/>
            <person name="Song I."/>
            <person name="Jeong J.-H."/>
            <person name="Kim D."/>
            <person name="Kim S."/>
            <person name="Ryu S."/>
            <person name="Song J.Y."/>
            <person name="Lee S.K."/>
        </authorList>
    </citation>
    <scope>NUCLEOTIDE SEQUENCE [LARGE SCALE GENOMIC DNA]</scope>
    <source>
        <tissue evidence="1">Muscle</tissue>
    </source>
</reference>
<evidence type="ECO:0000313" key="1">
    <source>
        <dbReference type="EMBL" id="TNN57867.1"/>
    </source>
</evidence>
<dbReference type="AlphaFoldDB" id="A0A4Z2GW41"/>
<accession>A0A4Z2GW41</accession>
<gene>
    <name evidence="1" type="ORF">EYF80_031949</name>
</gene>
<sequence length="83" mass="9059">MPRDALVAHGQPHISGAGVPETVCFPECKHNDMPSDSANPKCPYKAHFVKSTGKPMTSCRQLDLISATTHSGRFWPLDAKQKV</sequence>